<evidence type="ECO:0000313" key="2">
    <source>
        <dbReference type="EnsemblMetazoa" id="GPAI041041-PA"/>
    </source>
</evidence>
<feature type="region of interest" description="Disordered" evidence="1">
    <location>
        <begin position="26"/>
        <end position="67"/>
    </location>
</feature>
<accession>A0A1B0ACE4</accession>
<evidence type="ECO:0000313" key="3">
    <source>
        <dbReference type="Proteomes" id="UP000092445"/>
    </source>
</evidence>
<protein>
    <submittedName>
        <fullName evidence="2">Uncharacterized protein</fullName>
    </submittedName>
</protein>
<dbReference type="InterPro" id="IPR015944">
    <property type="entry name" value="Gly-tRNA-synth_bsu"/>
</dbReference>
<organism evidence="2 3">
    <name type="scientific">Glossina pallidipes</name>
    <name type="common">Tsetse fly</name>
    <dbReference type="NCBI Taxonomy" id="7398"/>
    <lineage>
        <taxon>Eukaryota</taxon>
        <taxon>Metazoa</taxon>
        <taxon>Ecdysozoa</taxon>
        <taxon>Arthropoda</taxon>
        <taxon>Hexapoda</taxon>
        <taxon>Insecta</taxon>
        <taxon>Pterygota</taxon>
        <taxon>Neoptera</taxon>
        <taxon>Endopterygota</taxon>
        <taxon>Diptera</taxon>
        <taxon>Brachycera</taxon>
        <taxon>Muscomorpha</taxon>
        <taxon>Hippoboscoidea</taxon>
        <taxon>Glossinidae</taxon>
        <taxon>Glossina</taxon>
    </lineage>
</organism>
<dbReference type="PROSITE" id="PS50861">
    <property type="entry name" value="AA_TRNA_LIGASE_II_GLYAB"/>
    <property type="match status" value="1"/>
</dbReference>
<dbReference type="GO" id="GO:0006426">
    <property type="term" value="P:glycyl-tRNA aminoacylation"/>
    <property type="evidence" value="ECO:0007669"/>
    <property type="project" value="InterPro"/>
</dbReference>
<keyword evidence="3" id="KW-1185">Reference proteome</keyword>
<dbReference type="VEuPathDB" id="VectorBase:GPAI041041"/>
<proteinExistence type="predicted"/>
<dbReference type="GO" id="GO:0005737">
    <property type="term" value="C:cytoplasm"/>
    <property type="evidence" value="ECO:0007669"/>
    <property type="project" value="InterPro"/>
</dbReference>
<reference evidence="2" key="2">
    <citation type="submission" date="2020-05" db="UniProtKB">
        <authorList>
            <consortium name="EnsemblMetazoa"/>
        </authorList>
    </citation>
    <scope>IDENTIFICATION</scope>
    <source>
        <strain evidence="2">IAEA</strain>
    </source>
</reference>
<dbReference type="InterPro" id="IPR006194">
    <property type="entry name" value="Gly-tRNA-synth_heterodimer"/>
</dbReference>
<name>A0A1B0ACE4_GLOPL</name>
<reference evidence="3" key="1">
    <citation type="submission" date="2014-03" db="EMBL/GenBank/DDBJ databases">
        <authorList>
            <person name="Aksoy S."/>
            <person name="Warren W."/>
            <person name="Wilson R.K."/>
        </authorList>
    </citation>
    <scope>NUCLEOTIDE SEQUENCE [LARGE SCALE GENOMIC DNA]</scope>
    <source>
        <strain evidence="3">IAEA</strain>
    </source>
</reference>
<feature type="compositionally biased region" description="Basic residues" evidence="1">
    <location>
        <begin position="43"/>
        <end position="52"/>
    </location>
</feature>
<feature type="compositionally biased region" description="Gly residues" evidence="1">
    <location>
        <begin position="53"/>
        <end position="62"/>
    </location>
</feature>
<evidence type="ECO:0000256" key="1">
    <source>
        <dbReference type="SAM" id="MobiDB-lite"/>
    </source>
</evidence>
<dbReference type="GO" id="GO:0004820">
    <property type="term" value="F:glycine-tRNA ligase activity"/>
    <property type="evidence" value="ECO:0007669"/>
    <property type="project" value="InterPro"/>
</dbReference>
<dbReference type="GO" id="GO:0005524">
    <property type="term" value="F:ATP binding"/>
    <property type="evidence" value="ECO:0007669"/>
    <property type="project" value="InterPro"/>
</dbReference>
<sequence length="158" mass="17211">MEMNMPNIEIQNDEGVEMTNIEIQNVEGDENGLPVANEPTGRRGGRRHRRGQRGGGGGQRGGGGDRETVEAITEHYKPIGPVQECPKSASAIAVSIADKVDSLVGLIAADSILYKIVINDLLTAEKQTVILDRYLSTPKGEQILSTYQRVSNMMSKYQ</sequence>
<dbReference type="Proteomes" id="UP000092445">
    <property type="component" value="Unassembled WGS sequence"/>
</dbReference>
<dbReference type="AlphaFoldDB" id="A0A1B0ACE4"/>
<dbReference type="EnsemblMetazoa" id="GPAI041041-RA">
    <property type="protein sequence ID" value="GPAI041041-PA"/>
    <property type="gene ID" value="GPAI041041"/>
</dbReference>
<dbReference type="Pfam" id="PF02092">
    <property type="entry name" value="tRNA_synt_2f"/>
    <property type="match status" value="1"/>
</dbReference>